<protein>
    <submittedName>
        <fullName evidence="3">Glycosyl transferase</fullName>
    </submittedName>
</protein>
<name>A0A2M8DKZ2_9BACT</name>
<dbReference type="PANTHER" id="PTHR12526">
    <property type="entry name" value="GLYCOSYLTRANSFERASE"/>
    <property type="match status" value="1"/>
</dbReference>
<evidence type="ECO:0000313" key="4">
    <source>
        <dbReference type="Proteomes" id="UP000230097"/>
    </source>
</evidence>
<dbReference type="EMBL" id="PFTC01000052">
    <property type="protein sequence ID" value="PJB98319.1"/>
    <property type="molecule type" value="Genomic_DNA"/>
</dbReference>
<feature type="domain" description="Glycosyl transferase family 1" evidence="1">
    <location>
        <begin position="189"/>
        <end position="339"/>
    </location>
</feature>
<dbReference type="AlphaFoldDB" id="A0A2M8DKZ2"/>
<gene>
    <name evidence="3" type="ORF">CO078_02175</name>
</gene>
<sequence length="364" mass="42500">MKKLKIATFVASEVPFPIPKDFKDIYAPVEVALNVAEGLAKRGHEVTFFGPLGSKSKVCNVREVNIEPLYKNKILKSKEVRRRNEKEKIFYLFDQYIVSQIFKENFKKEFDIIHIHPVDRALPFALLTKTPVVYTLHDPIYPWRVKVFEMYQTENQYFISLSNAQRKPVPNLNWAGTIYNGINLKFFPFNPKPKNNLLFLGRILPKKGPHLAIQAIIKAKENLVIAGAPNTGRFWQKKIQPFLKRKNIKYVGFLPYRETYKLYQNAKALLCPLKWEEPFGLTFIESMACGTPVIAFDRGSAREVIKDGKTGFVVKNISEMIKSIKKIDQIKRENCRRWVEKKFTIEKMIDNYERVFYQIIQRGN</sequence>
<dbReference type="SUPFAM" id="SSF53756">
    <property type="entry name" value="UDP-Glycosyltransferase/glycogen phosphorylase"/>
    <property type="match status" value="1"/>
</dbReference>
<accession>A0A2M8DKZ2</accession>
<reference evidence="4" key="1">
    <citation type="submission" date="2017-09" db="EMBL/GenBank/DDBJ databases">
        <title>Depth-based differentiation of microbial function through sediment-hosted aquifers and enrichment of novel symbionts in the deep terrestrial subsurface.</title>
        <authorList>
            <person name="Probst A.J."/>
            <person name="Ladd B."/>
            <person name="Jarett J.K."/>
            <person name="Geller-Mcgrath D.E."/>
            <person name="Sieber C.M.K."/>
            <person name="Emerson J.B."/>
            <person name="Anantharaman K."/>
            <person name="Thomas B.C."/>
            <person name="Malmstrom R."/>
            <person name="Stieglmeier M."/>
            <person name="Klingl A."/>
            <person name="Woyke T."/>
            <person name="Ryan C.M."/>
            <person name="Banfield J.F."/>
        </authorList>
    </citation>
    <scope>NUCLEOTIDE SEQUENCE [LARGE SCALE GENOMIC DNA]</scope>
</reference>
<dbReference type="CDD" id="cd03802">
    <property type="entry name" value="GT4_AviGT4-like"/>
    <property type="match status" value="1"/>
</dbReference>
<dbReference type="Proteomes" id="UP000230097">
    <property type="component" value="Unassembled WGS sequence"/>
</dbReference>
<dbReference type="Pfam" id="PF13439">
    <property type="entry name" value="Glyco_transf_4"/>
    <property type="match status" value="1"/>
</dbReference>
<dbReference type="InterPro" id="IPR001296">
    <property type="entry name" value="Glyco_trans_1"/>
</dbReference>
<evidence type="ECO:0000259" key="1">
    <source>
        <dbReference type="Pfam" id="PF00534"/>
    </source>
</evidence>
<dbReference type="InterPro" id="IPR028098">
    <property type="entry name" value="Glyco_trans_4-like_N"/>
</dbReference>
<keyword evidence="3" id="KW-0808">Transferase</keyword>
<dbReference type="GO" id="GO:0016757">
    <property type="term" value="F:glycosyltransferase activity"/>
    <property type="evidence" value="ECO:0007669"/>
    <property type="project" value="InterPro"/>
</dbReference>
<dbReference type="PANTHER" id="PTHR12526:SF595">
    <property type="entry name" value="BLL5217 PROTEIN"/>
    <property type="match status" value="1"/>
</dbReference>
<dbReference type="Pfam" id="PF00534">
    <property type="entry name" value="Glycos_transf_1"/>
    <property type="match status" value="1"/>
</dbReference>
<proteinExistence type="predicted"/>
<evidence type="ECO:0000259" key="2">
    <source>
        <dbReference type="Pfam" id="PF13439"/>
    </source>
</evidence>
<evidence type="ECO:0000313" key="3">
    <source>
        <dbReference type="EMBL" id="PJB98319.1"/>
    </source>
</evidence>
<dbReference type="Gene3D" id="3.40.50.2000">
    <property type="entry name" value="Glycogen Phosphorylase B"/>
    <property type="match status" value="2"/>
</dbReference>
<feature type="domain" description="Glycosyltransferase subfamily 4-like N-terminal" evidence="2">
    <location>
        <begin position="31"/>
        <end position="183"/>
    </location>
</feature>
<organism evidence="3 4">
    <name type="scientific">Candidatus Nealsonbacteria bacterium CG_4_9_14_0_8_um_filter_36_17</name>
    <dbReference type="NCBI Taxonomy" id="1974693"/>
    <lineage>
        <taxon>Bacteria</taxon>
        <taxon>Candidatus Nealsoniibacteriota</taxon>
    </lineage>
</organism>
<comment type="caution">
    <text evidence="3">The sequence shown here is derived from an EMBL/GenBank/DDBJ whole genome shotgun (WGS) entry which is preliminary data.</text>
</comment>